<evidence type="ECO:0000313" key="2">
    <source>
        <dbReference type="Proteomes" id="UP000515123"/>
    </source>
</evidence>
<reference evidence="3" key="2">
    <citation type="submission" date="2025-08" db="UniProtKB">
        <authorList>
            <consortium name="RefSeq"/>
        </authorList>
    </citation>
    <scope>IDENTIFICATION</scope>
    <source>
        <tissue evidence="3">Leaf</tissue>
    </source>
</reference>
<evidence type="ECO:0000313" key="3">
    <source>
        <dbReference type="RefSeq" id="XP_020113177.1"/>
    </source>
</evidence>
<accession>A0A6P5GZD0</accession>
<dbReference type="Proteomes" id="UP000515123">
    <property type="component" value="Linkage group 22"/>
</dbReference>
<organism evidence="2 3">
    <name type="scientific">Ananas comosus</name>
    <name type="common">Pineapple</name>
    <name type="synonym">Ananas ananas</name>
    <dbReference type="NCBI Taxonomy" id="4615"/>
    <lineage>
        <taxon>Eukaryota</taxon>
        <taxon>Viridiplantae</taxon>
        <taxon>Streptophyta</taxon>
        <taxon>Embryophyta</taxon>
        <taxon>Tracheophyta</taxon>
        <taxon>Spermatophyta</taxon>
        <taxon>Magnoliopsida</taxon>
        <taxon>Liliopsida</taxon>
        <taxon>Poales</taxon>
        <taxon>Bromeliaceae</taxon>
        <taxon>Bromelioideae</taxon>
        <taxon>Ananas</taxon>
    </lineage>
</organism>
<evidence type="ECO:0000256" key="1">
    <source>
        <dbReference type="SAM" id="SignalP"/>
    </source>
</evidence>
<proteinExistence type="predicted"/>
<dbReference type="RefSeq" id="XP_020113177.1">
    <property type="nucleotide sequence ID" value="XM_020257588.1"/>
</dbReference>
<keyword evidence="1" id="KW-0732">Signal</keyword>
<protein>
    <submittedName>
        <fullName evidence="3">Snakin-2-like</fullName>
    </submittedName>
</protein>
<sequence>MALSKPPIMAFLFLSMLVLQSVDSRPTVDDNLVITSNNGTSLLEAPKIDCRAACAARCSRSRKNKMCRKMCGIYCSKCSCVPPALARTPAAAAAATTPCATLPVALNQQIINYNTLLIRNLQLNSKIILT</sequence>
<keyword evidence="2" id="KW-1185">Reference proteome</keyword>
<name>A0A6P5GZD0_ANACO</name>
<dbReference type="Pfam" id="PF02704">
    <property type="entry name" value="GASA"/>
    <property type="match status" value="1"/>
</dbReference>
<dbReference type="GeneID" id="109727455"/>
<dbReference type="InterPro" id="IPR003854">
    <property type="entry name" value="GASA"/>
</dbReference>
<reference evidence="2" key="1">
    <citation type="journal article" date="2015" name="Nat. Genet.">
        <title>The pineapple genome and the evolution of CAM photosynthesis.</title>
        <authorList>
            <person name="Ming R."/>
            <person name="VanBuren R."/>
            <person name="Wai C.M."/>
            <person name="Tang H."/>
            <person name="Schatz M.C."/>
            <person name="Bowers J.E."/>
            <person name="Lyons E."/>
            <person name="Wang M.L."/>
            <person name="Chen J."/>
            <person name="Biggers E."/>
            <person name="Zhang J."/>
            <person name="Huang L."/>
            <person name="Zhang L."/>
            <person name="Miao W."/>
            <person name="Zhang J."/>
            <person name="Ye Z."/>
            <person name="Miao C."/>
            <person name="Lin Z."/>
            <person name="Wang H."/>
            <person name="Zhou H."/>
            <person name="Yim W.C."/>
            <person name="Priest H.D."/>
            <person name="Zheng C."/>
            <person name="Woodhouse M."/>
            <person name="Edger P.P."/>
            <person name="Guyot R."/>
            <person name="Guo H.B."/>
            <person name="Guo H."/>
            <person name="Zheng G."/>
            <person name="Singh R."/>
            <person name="Sharma A."/>
            <person name="Min X."/>
            <person name="Zheng Y."/>
            <person name="Lee H."/>
            <person name="Gurtowski J."/>
            <person name="Sedlazeck F.J."/>
            <person name="Harkess A."/>
            <person name="McKain M.R."/>
            <person name="Liao Z."/>
            <person name="Fang J."/>
            <person name="Liu J."/>
            <person name="Zhang X."/>
            <person name="Zhang Q."/>
            <person name="Hu W."/>
            <person name="Qin Y."/>
            <person name="Wang K."/>
            <person name="Chen L.Y."/>
            <person name="Shirley N."/>
            <person name="Lin Y.R."/>
            <person name="Liu L.Y."/>
            <person name="Hernandez A.G."/>
            <person name="Wright C.L."/>
            <person name="Bulone V."/>
            <person name="Tuskan G.A."/>
            <person name="Heath K."/>
            <person name="Zee F."/>
            <person name="Moore P.H."/>
            <person name="Sunkar R."/>
            <person name="Leebens-Mack J.H."/>
            <person name="Mockler T."/>
            <person name="Bennetzen J.L."/>
            <person name="Freeling M."/>
            <person name="Sankoff D."/>
            <person name="Paterson A.H."/>
            <person name="Zhu X."/>
            <person name="Yang X."/>
            <person name="Smith J.A."/>
            <person name="Cushman J.C."/>
            <person name="Paull R.E."/>
            <person name="Yu Q."/>
        </authorList>
    </citation>
    <scope>NUCLEOTIDE SEQUENCE [LARGE SCALE GENOMIC DNA]</scope>
    <source>
        <strain evidence="2">cv. F153</strain>
    </source>
</reference>
<gene>
    <name evidence="3" type="primary">LOC109727455</name>
</gene>
<feature type="chain" id="PRO_5027581674" evidence="1">
    <location>
        <begin position="25"/>
        <end position="130"/>
    </location>
</feature>
<dbReference type="AlphaFoldDB" id="A0A6P5GZD0"/>
<feature type="signal peptide" evidence="1">
    <location>
        <begin position="1"/>
        <end position="24"/>
    </location>
</feature>